<name>A0A1A3MLA9_MYCFO</name>
<evidence type="ECO:0000259" key="3">
    <source>
        <dbReference type="Pfam" id="PF22905"/>
    </source>
</evidence>
<evidence type="ECO:0000313" key="5">
    <source>
        <dbReference type="Proteomes" id="UP000255389"/>
    </source>
</evidence>
<feature type="compositionally biased region" description="Basic and acidic residues" evidence="2">
    <location>
        <begin position="215"/>
        <end position="235"/>
    </location>
</feature>
<evidence type="ECO:0000256" key="1">
    <source>
        <dbReference type="SAM" id="Coils"/>
    </source>
</evidence>
<gene>
    <name evidence="4" type="ORF">NCTC1542_06016</name>
</gene>
<dbReference type="OrthoDB" id="4509678at2"/>
<organism evidence="4 5">
    <name type="scientific">Mycolicibacterium fortuitum</name>
    <name type="common">Mycobacterium fortuitum</name>
    <dbReference type="NCBI Taxonomy" id="1766"/>
    <lineage>
        <taxon>Bacteria</taxon>
        <taxon>Bacillati</taxon>
        <taxon>Actinomycetota</taxon>
        <taxon>Actinomycetes</taxon>
        <taxon>Mycobacteriales</taxon>
        <taxon>Mycobacteriaceae</taxon>
        <taxon>Mycolicibacterium</taxon>
    </lineage>
</organism>
<keyword evidence="1" id="KW-0175">Coiled coil</keyword>
<dbReference type="EMBL" id="UGQY01000004">
    <property type="protein sequence ID" value="SUA04511.1"/>
    <property type="molecule type" value="Genomic_DNA"/>
</dbReference>
<dbReference type="InterPro" id="IPR054469">
    <property type="entry name" value="Pred_hydrolase_N"/>
</dbReference>
<dbReference type="AlphaFoldDB" id="A0A1A3MLA9"/>
<feature type="coiled-coil region" evidence="1">
    <location>
        <begin position="117"/>
        <end position="144"/>
    </location>
</feature>
<dbReference type="Proteomes" id="UP000255389">
    <property type="component" value="Unassembled WGS sequence"/>
</dbReference>
<accession>A0A1A3MLA9</accession>
<dbReference type="RefSeq" id="WP_065051626.1">
    <property type="nucleotide sequence ID" value="NZ_JBDLOY010000029.1"/>
</dbReference>
<reference evidence="4 5" key="1">
    <citation type="submission" date="2018-06" db="EMBL/GenBank/DDBJ databases">
        <authorList>
            <consortium name="Pathogen Informatics"/>
            <person name="Doyle S."/>
        </authorList>
    </citation>
    <scope>NUCLEOTIDE SEQUENCE [LARGE SCALE GENOMIC DNA]</scope>
    <source>
        <strain evidence="4 5">NCTC1542</strain>
    </source>
</reference>
<feature type="region of interest" description="Disordered" evidence="2">
    <location>
        <begin position="201"/>
        <end position="247"/>
    </location>
</feature>
<dbReference type="Pfam" id="PF22905">
    <property type="entry name" value="Hydro_N_hd"/>
    <property type="match status" value="1"/>
</dbReference>
<evidence type="ECO:0000313" key="4">
    <source>
        <dbReference type="EMBL" id="SUA04511.1"/>
    </source>
</evidence>
<evidence type="ECO:0000256" key="2">
    <source>
        <dbReference type="SAM" id="MobiDB-lite"/>
    </source>
</evidence>
<proteinExistence type="predicted"/>
<protein>
    <recommendedName>
        <fullName evidence="3">Predicted hydrolase N-terminal domain-containing protein</fullName>
    </recommendedName>
</protein>
<sequence length="523" mass="54881">MSRPQGLVQLDVNELIGEAGGDPWVLDDELQAGDPGAINAKADAYHRAGVGVTETEDDFNRAKTEFEKAFRSNDSETPINQSAEVTQTTERLHLKKKEIAEIAVDLEKIAAGLATAQRDSEAEITKLNNDLNEIDDQIIDAINNNQDASGLRAQAAAAVATSLARIKGIQSTYNSVLTDAAAKMATSTGYTPEAIDNLDGVAGSPSAAAQQYDKSGQRAKDQALVDKAKAERRTGAYDPNSPGRDGYMTEEEAAAAQRLHDYDSITQPFGARSPESQHLAGKRLDDFAKTQIIGPLPVDPVFGRDARAQSKARLELIQAIQHGQVPWHTQRTTIDEATRIVDQMQAADRASILAKVRGGLMESGMSPEGATVFVESVAQGGAIPQEVIDAANTSSKVLSGEGHGAMGAARSAPTGGHWGDRVPWSAQDLEALKSVGKHVGGVGNLITLGTSLYDWHNGADIREVIAKGVGGWAGAWAGGAPAAALGGTLAGPPGAFVLGLVGGTAGAFGGEWGGEKFYKWISE</sequence>
<feature type="domain" description="Predicted hydrolase N-terminal" evidence="3">
    <location>
        <begin position="10"/>
        <end position="184"/>
    </location>
</feature>